<sequence length="54" mass="6024">MGTVIGEEVMIQQQACESGFDPRTISDREQDDDGKTRRTGSLFNSRENNSRSSS</sequence>
<evidence type="ECO:0000313" key="2">
    <source>
        <dbReference type="EMBL" id="CAK7353126.1"/>
    </source>
</evidence>
<accession>A0AAV1SK05</accession>
<dbReference type="Proteomes" id="UP001314170">
    <property type="component" value="Unassembled WGS sequence"/>
</dbReference>
<dbReference type="AlphaFoldDB" id="A0AAV1SK05"/>
<proteinExistence type="predicted"/>
<gene>
    <name evidence="2" type="ORF">DCAF_LOCUS24570</name>
</gene>
<evidence type="ECO:0000313" key="3">
    <source>
        <dbReference type="Proteomes" id="UP001314170"/>
    </source>
</evidence>
<comment type="caution">
    <text evidence="2">The sequence shown here is derived from an EMBL/GenBank/DDBJ whole genome shotgun (WGS) entry which is preliminary data.</text>
</comment>
<dbReference type="EMBL" id="CAWUPB010001194">
    <property type="protein sequence ID" value="CAK7353126.1"/>
    <property type="molecule type" value="Genomic_DNA"/>
</dbReference>
<keyword evidence="3" id="KW-1185">Reference proteome</keyword>
<feature type="region of interest" description="Disordered" evidence="1">
    <location>
        <begin position="14"/>
        <end position="54"/>
    </location>
</feature>
<name>A0AAV1SK05_9ROSI</name>
<feature type="compositionally biased region" description="Basic and acidic residues" evidence="1">
    <location>
        <begin position="24"/>
        <end position="36"/>
    </location>
</feature>
<organism evidence="2 3">
    <name type="scientific">Dovyalis caffra</name>
    <dbReference type="NCBI Taxonomy" id="77055"/>
    <lineage>
        <taxon>Eukaryota</taxon>
        <taxon>Viridiplantae</taxon>
        <taxon>Streptophyta</taxon>
        <taxon>Embryophyta</taxon>
        <taxon>Tracheophyta</taxon>
        <taxon>Spermatophyta</taxon>
        <taxon>Magnoliopsida</taxon>
        <taxon>eudicotyledons</taxon>
        <taxon>Gunneridae</taxon>
        <taxon>Pentapetalae</taxon>
        <taxon>rosids</taxon>
        <taxon>fabids</taxon>
        <taxon>Malpighiales</taxon>
        <taxon>Salicaceae</taxon>
        <taxon>Flacourtieae</taxon>
        <taxon>Dovyalis</taxon>
    </lineage>
</organism>
<evidence type="ECO:0000256" key="1">
    <source>
        <dbReference type="SAM" id="MobiDB-lite"/>
    </source>
</evidence>
<reference evidence="2 3" key="1">
    <citation type="submission" date="2024-01" db="EMBL/GenBank/DDBJ databases">
        <authorList>
            <person name="Waweru B."/>
        </authorList>
    </citation>
    <scope>NUCLEOTIDE SEQUENCE [LARGE SCALE GENOMIC DNA]</scope>
</reference>
<protein>
    <submittedName>
        <fullName evidence="2">Uncharacterized protein</fullName>
    </submittedName>
</protein>
<feature type="compositionally biased region" description="Low complexity" evidence="1">
    <location>
        <begin position="44"/>
        <end position="54"/>
    </location>
</feature>